<keyword evidence="1" id="KW-1133">Transmembrane helix</keyword>
<protein>
    <recommendedName>
        <fullName evidence="4">DUF3618 domain-containing protein</fullName>
    </recommendedName>
</protein>
<comment type="caution">
    <text evidence="2">The sequence shown here is derived from an EMBL/GenBank/DDBJ whole genome shotgun (WGS) entry which is preliminary data.</text>
</comment>
<gene>
    <name evidence="2" type="ORF">E3O49_15990</name>
</gene>
<evidence type="ECO:0000313" key="2">
    <source>
        <dbReference type="EMBL" id="TFC41166.1"/>
    </source>
</evidence>
<keyword evidence="1" id="KW-0812">Transmembrane</keyword>
<keyword evidence="3" id="KW-1185">Reference proteome</keyword>
<feature type="transmembrane region" description="Helical" evidence="1">
    <location>
        <begin position="49"/>
        <end position="70"/>
    </location>
</feature>
<organism evidence="2 3">
    <name type="scientific">Cryobacterium shii</name>
    <dbReference type="NCBI Taxonomy" id="1259235"/>
    <lineage>
        <taxon>Bacteria</taxon>
        <taxon>Bacillati</taxon>
        <taxon>Actinomycetota</taxon>
        <taxon>Actinomycetes</taxon>
        <taxon>Micrococcales</taxon>
        <taxon>Microbacteriaceae</taxon>
        <taxon>Cryobacterium</taxon>
    </lineage>
</organism>
<reference evidence="2 3" key="1">
    <citation type="submission" date="2019-03" db="EMBL/GenBank/DDBJ databases">
        <title>Genomics of glacier-inhabiting Cryobacterium strains.</title>
        <authorList>
            <person name="Liu Q."/>
            <person name="Xin Y.-H."/>
        </authorList>
    </citation>
    <scope>NUCLEOTIDE SEQUENCE [LARGE SCALE GENOMIC DNA]</scope>
    <source>
        <strain evidence="3">TMT1-22</strain>
    </source>
</reference>
<evidence type="ECO:0000256" key="1">
    <source>
        <dbReference type="SAM" id="Phobius"/>
    </source>
</evidence>
<proteinExistence type="predicted"/>
<name>A0AAQ2C3Y3_9MICO</name>
<evidence type="ECO:0000313" key="3">
    <source>
        <dbReference type="Proteomes" id="UP000297403"/>
    </source>
</evidence>
<dbReference type="AlphaFoldDB" id="A0AAQ2C3Y3"/>
<dbReference type="EMBL" id="SOFY01000085">
    <property type="protein sequence ID" value="TFC41166.1"/>
    <property type="molecule type" value="Genomic_DNA"/>
</dbReference>
<sequence length="76" mass="8448">MRGQASDARAELARTLDAIEYKLNLPKQFRYKSRRAVLRLRRMRDENPLALAGLAAVAAAVLGGSVWLGANAVRRR</sequence>
<evidence type="ECO:0008006" key="4">
    <source>
        <dbReference type="Google" id="ProtNLM"/>
    </source>
</evidence>
<keyword evidence="1" id="KW-0472">Membrane</keyword>
<dbReference type="Proteomes" id="UP000297403">
    <property type="component" value="Unassembled WGS sequence"/>
</dbReference>
<accession>A0AAQ2C3Y3</accession>